<protein>
    <submittedName>
        <fullName evidence="3">Retrovirus-related Pol polyprotein from type-1 retrotransposable element R1</fullName>
    </submittedName>
</protein>
<dbReference type="Pfam" id="PF00078">
    <property type="entry name" value="RVT_1"/>
    <property type="match status" value="1"/>
</dbReference>
<feature type="region of interest" description="Disordered" evidence="1">
    <location>
        <begin position="321"/>
        <end position="347"/>
    </location>
</feature>
<dbReference type="PROSITE" id="PS50878">
    <property type="entry name" value="RT_POL"/>
    <property type="match status" value="1"/>
</dbReference>
<comment type="caution">
    <text evidence="3">The sequence shown here is derived from an EMBL/GenBank/DDBJ whole genome shotgun (WGS) entry which is preliminary data.</text>
</comment>
<dbReference type="Gene3D" id="3.60.10.10">
    <property type="entry name" value="Endonuclease/exonuclease/phosphatase"/>
    <property type="match status" value="1"/>
</dbReference>
<feature type="domain" description="Reverse transcriptase" evidence="2">
    <location>
        <begin position="393"/>
        <end position="651"/>
    </location>
</feature>
<dbReference type="Gene3D" id="3.30.70.270">
    <property type="match status" value="1"/>
</dbReference>
<dbReference type="InterPro" id="IPR043502">
    <property type="entry name" value="DNA/RNA_pol_sf"/>
</dbReference>
<accession>A0A4Y2HH06</accession>
<dbReference type="SUPFAM" id="SSF56219">
    <property type="entry name" value="DNase I-like"/>
    <property type="match status" value="1"/>
</dbReference>
<keyword evidence="4" id="KW-1185">Reference proteome</keyword>
<dbReference type="GO" id="GO:0003824">
    <property type="term" value="F:catalytic activity"/>
    <property type="evidence" value="ECO:0007669"/>
    <property type="project" value="InterPro"/>
</dbReference>
<reference evidence="3 4" key="1">
    <citation type="journal article" date="2019" name="Sci. Rep.">
        <title>Orb-weaving spider Araneus ventricosus genome elucidates the spidroin gene catalogue.</title>
        <authorList>
            <person name="Kono N."/>
            <person name="Nakamura H."/>
            <person name="Ohtoshi R."/>
            <person name="Moran D.A.P."/>
            <person name="Shinohara A."/>
            <person name="Yoshida Y."/>
            <person name="Fujiwara M."/>
            <person name="Mori M."/>
            <person name="Tomita M."/>
            <person name="Arakawa K."/>
        </authorList>
    </citation>
    <scope>NUCLEOTIDE SEQUENCE [LARGE SCALE GENOMIC DNA]</scope>
</reference>
<dbReference type="CDD" id="cd01650">
    <property type="entry name" value="RT_nLTR_like"/>
    <property type="match status" value="1"/>
</dbReference>
<name>A0A4Y2HH06_ARAVE</name>
<dbReference type="Pfam" id="PF14529">
    <property type="entry name" value="Exo_endo_phos_2"/>
    <property type="match status" value="1"/>
</dbReference>
<sequence>MYQVESKPVGIPSHCKLFVTQREKIKAGIIVFHPDLSVMKVFSATNTVGVSFPYRGMNLLLITVYCPPKEDLFHTLAELETCFMLPYDRVLLTGDFNSKSPVWGSDVEDERGRQLMEFVLSKGLAIVNEEDTIPTFDGSRGRSWVDITISDPILLDNIFKWKVDLEPTCSDHNSISFSLYTGKKTKPRKHRRFNLKNINILSLRSSLHSEIGNSVLVHATDLDREVEDYVTKITSACKNSVQVRQPLSKRASQKEDAKREGWADTCEEVTTEQPFGVHFDVAKRPDKRHLQLSAVSKQDGSLTSTTEEALQVLLDFHFPSDPHQDSPSHASIRQQSKILPSTDNDPPFSPLELEAAVKNIRSKKAPGPDGLFGDIVKEAFQANKTYLLHLFNACLDQRHFLSSWKKADLVLFNKNNKKDTDPAAFRPICLLDALGKVLDRLVTQRIFHHLLKHKLLSAHQFGFTPGRSAPGAIIQLKDWIHMARLEKKHSVIISLDVKSAFSRVWWPLVLHNLKRMACPRNLYGIAASFLEGRSISLSYGDTVISKDYSIGCPQGSNSGPLYWLLIVNDALEMDFGEDVRILAYADDIYLFVAATGKQNIKKYAETALQKLQEWSITAKVEFAHEKTKPIPFGKKGKQKQPPYCSFNGRAIKLSRQLKILGVVLDDGLNFLPHIQYVRGKTLKILNRLTIARSRRAL</sequence>
<evidence type="ECO:0000313" key="4">
    <source>
        <dbReference type="Proteomes" id="UP000499080"/>
    </source>
</evidence>
<dbReference type="EMBL" id="BGPR01102927">
    <property type="protein sequence ID" value="GBM64618.1"/>
    <property type="molecule type" value="Genomic_DNA"/>
</dbReference>
<dbReference type="InterPro" id="IPR000477">
    <property type="entry name" value="RT_dom"/>
</dbReference>
<evidence type="ECO:0000313" key="3">
    <source>
        <dbReference type="EMBL" id="GBM64618.1"/>
    </source>
</evidence>
<organism evidence="3 4">
    <name type="scientific">Araneus ventricosus</name>
    <name type="common">Orbweaver spider</name>
    <name type="synonym">Epeira ventricosa</name>
    <dbReference type="NCBI Taxonomy" id="182803"/>
    <lineage>
        <taxon>Eukaryota</taxon>
        <taxon>Metazoa</taxon>
        <taxon>Ecdysozoa</taxon>
        <taxon>Arthropoda</taxon>
        <taxon>Chelicerata</taxon>
        <taxon>Arachnida</taxon>
        <taxon>Araneae</taxon>
        <taxon>Araneomorphae</taxon>
        <taxon>Entelegynae</taxon>
        <taxon>Araneoidea</taxon>
        <taxon>Araneidae</taxon>
        <taxon>Araneus</taxon>
    </lineage>
</organism>
<dbReference type="AlphaFoldDB" id="A0A4Y2HH06"/>
<proteinExistence type="predicted"/>
<evidence type="ECO:0000256" key="1">
    <source>
        <dbReference type="SAM" id="MobiDB-lite"/>
    </source>
</evidence>
<dbReference type="InterPro" id="IPR005135">
    <property type="entry name" value="Endo/exonuclease/phosphatase"/>
</dbReference>
<dbReference type="SUPFAM" id="SSF56672">
    <property type="entry name" value="DNA/RNA polymerases"/>
    <property type="match status" value="1"/>
</dbReference>
<feature type="compositionally biased region" description="Polar residues" evidence="1">
    <location>
        <begin position="327"/>
        <end position="344"/>
    </location>
</feature>
<dbReference type="InterPro" id="IPR036691">
    <property type="entry name" value="Endo/exonu/phosph_ase_sf"/>
</dbReference>
<gene>
    <name evidence="3" type="primary">PO11_115</name>
    <name evidence="3" type="ORF">AVEN_17109_1</name>
</gene>
<dbReference type="InterPro" id="IPR043128">
    <property type="entry name" value="Rev_trsase/Diguanyl_cyclase"/>
</dbReference>
<dbReference type="Proteomes" id="UP000499080">
    <property type="component" value="Unassembled WGS sequence"/>
</dbReference>
<evidence type="ECO:0000259" key="2">
    <source>
        <dbReference type="PROSITE" id="PS50878"/>
    </source>
</evidence>
<dbReference type="OrthoDB" id="6780406at2759"/>
<dbReference type="GO" id="GO:0071897">
    <property type="term" value="P:DNA biosynthetic process"/>
    <property type="evidence" value="ECO:0007669"/>
    <property type="project" value="UniProtKB-ARBA"/>
</dbReference>
<dbReference type="PANTHER" id="PTHR19446">
    <property type="entry name" value="REVERSE TRANSCRIPTASES"/>
    <property type="match status" value="1"/>
</dbReference>